<evidence type="ECO:0000256" key="3">
    <source>
        <dbReference type="ARBA" id="ARBA00022553"/>
    </source>
</evidence>
<dbReference type="SMART" id="SM00388">
    <property type="entry name" value="HisKA"/>
    <property type="match status" value="1"/>
</dbReference>
<dbReference type="Gene3D" id="3.30.565.10">
    <property type="entry name" value="Histidine kinase-like ATPase, C-terminal domain"/>
    <property type="match status" value="1"/>
</dbReference>
<dbReference type="Pfam" id="PF02518">
    <property type="entry name" value="HATPase_c"/>
    <property type="match status" value="1"/>
</dbReference>
<evidence type="ECO:0000256" key="1">
    <source>
        <dbReference type="ARBA" id="ARBA00000085"/>
    </source>
</evidence>
<keyword evidence="5 9" id="KW-0418">Kinase</keyword>
<dbReference type="InterPro" id="IPR003661">
    <property type="entry name" value="HisK_dim/P_dom"/>
</dbReference>
<dbReference type="GO" id="GO:0004721">
    <property type="term" value="F:phosphoprotein phosphatase activity"/>
    <property type="evidence" value="ECO:0007669"/>
    <property type="project" value="TreeGrafter"/>
</dbReference>
<evidence type="ECO:0000256" key="7">
    <source>
        <dbReference type="SAM" id="Phobius"/>
    </source>
</evidence>
<feature type="transmembrane region" description="Helical" evidence="7">
    <location>
        <begin position="44"/>
        <end position="69"/>
    </location>
</feature>
<feature type="transmembrane region" description="Helical" evidence="7">
    <location>
        <begin position="107"/>
        <end position="128"/>
    </location>
</feature>
<dbReference type="GO" id="GO:0005886">
    <property type="term" value="C:plasma membrane"/>
    <property type="evidence" value="ECO:0007669"/>
    <property type="project" value="TreeGrafter"/>
</dbReference>
<accession>A0A1H5VTS1</accession>
<feature type="transmembrane region" description="Helical" evidence="7">
    <location>
        <begin position="134"/>
        <end position="150"/>
    </location>
</feature>
<dbReference type="AlphaFoldDB" id="A0A1H5VTS1"/>
<feature type="transmembrane region" description="Helical" evidence="7">
    <location>
        <begin position="199"/>
        <end position="217"/>
    </location>
</feature>
<feature type="transmembrane region" description="Helical" evidence="7">
    <location>
        <begin position="75"/>
        <end position="95"/>
    </location>
</feature>
<dbReference type="PANTHER" id="PTHR45453:SF1">
    <property type="entry name" value="PHOSPHATE REGULON SENSOR PROTEIN PHOR"/>
    <property type="match status" value="1"/>
</dbReference>
<organism evidence="9 10">
    <name type="scientific">Nitrosomonas ureae</name>
    <dbReference type="NCBI Taxonomy" id="44577"/>
    <lineage>
        <taxon>Bacteria</taxon>
        <taxon>Pseudomonadati</taxon>
        <taxon>Pseudomonadota</taxon>
        <taxon>Betaproteobacteria</taxon>
        <taxon>Nitrosomonadales</taxon>
        <taxon>Nitrosomonadaceae</taxon>
        <taxon>Nitrosomonas</taxon>
    </lineage>
</organism>
<dbReference type="EMBL" id="FNUX01000014">
    <property type="protein sequence ID" value="SEF90709.1"/>
    <property type="molecule type" value="Genomic_DNA"/>
</dbReference>
<dbReference type="Proteomes" id="UP000236753">
    <property type="component" value="Unassembled WGS sequence"/>
</dbReference>
<dbReference type="GO" id="GO:0000155">
    <property type="term" value="F:phosphorelay sensor kinase activity"/>
    <property type="evidence" value="ECO:0007669"/>
    <property type="project" value="InterPro"/>
</dbReference>
<evidence type="ECO:0000256" key="5">
    <source>
        <dbReference type="ARBA" id="ARBA00022777"/>
    </source>
</evidence>
<dbReference type="CDD" id="cd00075">
    <property type="entry name" value="HATPase"/>
    <property type="match status" value="1"/>
</dbReference>
<dbReference type="PRINTS" id="PR00344">
    <property type="entry name" value="BCTRLSENSOR"/>
</dbReference>
<dbReference type="InterPro" id="IPR005467">
    <property type="entry name" value="His_kinase_dom"/>
</dbReference>
<keyword evidence="7" id="KW-1133">Transmembrane helix</keyword>
<name>A0A1H5VTS1_9PROT</name>
<proteinExistence type="predicted"/>
<dbReference type="InterPro" id="IPR004358">
    <property type="entry name" value="Sig_transdc_His_kin-like_C"/>
</dbReference>
<dbReference type="InterPro" id="IPR036890">
    <property type="entry name" value="HATPase_C_sf"/>
</dbReference>
<gene>
    <name evidence="9" type="ORF">SAMN05216334_11456</name>
</gene>
<evidence type="ECO:0000256" key="2">
    <source>
        <dbReference type="ARBA" id="ARBA00012438"/>
    </source>
</evidence>
<keyword evidence="7" id="KW-0812">Transmembrane</keyword>
<dbReference type="CDD" id="cd00082">
    <property type="entry name" value="HisKA"/>
    <property type="match status" value="1"/>
</dbReference>
<protein>
    <recommendedName>
        <fullName evidence="2">histidine kinase</fullName>
        <ecNumber evidence="2">2.7.13.3</ecNumber>
    </recommendedName>
</protein>
<dbReference type="OrthoDB" id="8554694at2"/>
<comment type="catalytic activity">
    <reaction evidence="1">
        <text>ATP + protein L-histidine = ADP + protein N-phospho-L-histidine.</text>
        <dbReference type="EC" id="2.7.13.3"/>
    </reaction>
</comment>
<feature type="domain" description="Histidine kinase" evidence="8">
    <location>
        <begin position="251"/>
        <end position="471"/>
    </location>
</feature>
<dbReference type="EC" id="2.7.13.3" evidence="2"/>
<dbReference type="InterPro" id="IPR036097">
    <property type="entry name" value="HisK_dim/P_sf"/>
</dbReference>
<evidence type="ECO:0000256" key="6">
    <source>
        <dbReference type="ARBA" id="ARBA00023012"/>
    </source>
</evidence>
<dbReference type="InterPro" id="IPR050351">
    <property type="entry name" value="BphY/WalK/GraS-like"/>
</dbReference>
<keyword evidence="4" id="KW-0808">Transferase</keyword>
<dbReference type="SUPFAM" id="SSF47384">
    <property type="entry name" value="Homodimeric domain of signal transducing histidine kinase"/>
    <property type="match status" value="1"/>
</dbReference>
<evidence type="ECO:0000313" key="9">
    <source>
        <dbReference type="EMBL" id="SEF90709.1"/>
    </source>
</evidence>
<dbReference type="SMART" id="SM00387">
    <property type="entry name" value="HATPase_c"/>
    <property type="match status" value="1"/>
</dbReference>
<evidence type="ECO:0000313" key="10">
    <source>
        <dbReference type="Proteomes" id="UP000236753"/>
    </source>
</evidence>
<sequence length="490" mass="54875">MASTEFSWNKPNTQNVLLEIKGDKLKLSDDVLISNIRWFITFRWILIAALVFFEILMLSASNTLAQLGISEQQKWPIAIIIVLIVANIAYIFALDHCKSSKYNSPSINLWIQIIVDLICLSVVVHYIGSTSTPISFFYVLHIALACIFFSTRESLYVTILVCFMDSIVIIIDNFLITQAPLSALINSQFLSESARKDGALTWMFFLDILFLVVWYVVSRLSLIVRAHERHLVDAYRQINQAQVEKDQYALLITHQLKSPLDAIRSKINLIKEGYLGETTPEVSAALEQMDLRAKNMSSLILDLLRLERLKDTCLDTAVFEPVEIQSTLQKCIEKLTPVASSKNVTLNLSIENFICKVIPDQLEILIENIITNAITYSHENTSVEILSRVDRDNLHASITITDHGIGIEDKDLPNIFNEYFYSPRAALHNKATSGIGLSIVKIAAENNQLKIKVLSEPGVGTTFTVIFSTIELPLATGSSAPITSISAHLS</sequence>
<keyword evidence="6" id="KW-0902">Two-component regulatory system</keyword>
<reference evidence="9 10" key="1">
    <citation type="submission" date="2016-10" db="EMBL/GenBank/DDBJ databases">
        <authorList>
            <person name="de Groot N.N."/>
        </authorList>
    </citation>
    <scope>NUCLEOTIDE SEQUENCE [LARGE SCALE GENOMIC DNA]</scope>
    <source>
        <strain evidence="9 10">Nm13</strain>
    </source>
</reference>
<dbReference type="PANTHER" id="PTHR45453">
    <property type="entry name" value="PHOSPHATE REGULON SENSOR PROTEIN PHOR"/>
    <property type="match status" value="1"/>
</dbReference>
<evidence type="ECO:0000256" key="4">
    <source>
        <dbReference type="ARBA" id="ARBA00022679"/>
    </source>
</evidence>
<dbReference type="GO" id="GO:0016036">
    <property type="term" value="P:cellular response to phosphate starvation"/>
    <property type="evidence" value="ECO:0007669"/>
    <property type="project" value="TreeGrafter"/>
</dbReference>
<feature type="transmembrane region" description="Helical" evidence="7">
    <location>
        <begin position="157"/>
        <end position="179"/>
    </location>
</feature>
<evidence type="ECO:0000259" key="8">
    <source>
        <dbReference type="PROSITE" id="PS50109"/>
    </source>
</evidence>
<dbReference type="Gene3D" id="1.10.287.130">
    <property type="match status" value="1"/>
</dbReference>
<keyword evidence="3" id="KW-0597">Phosphoprotein</keyword>
<dbReference type="PROSITE" id="PS50109">
    <property type="entry name" value="HIS_KIN"/>
    <property type="match status" value="1"/>
</dbReference>
<keyword evidence="7" id="KW-0472">Membrane</keyword>
<dbReference type="InterPro" id="IPR003594">
    <property type="entry name" value="HATPase_dom"/>
</dbReference>
<dbReference type="SUPFAM" id="SSF55874">
    <property type="entry name" value="ATPase domain of HSP90 chaperone/DNA topoisomerase II/histidine kinase"/>
    <property type="match status" value="1"/>
</dbReference>